<dbReference type="RefSeq" id="YP_009224685.1">
    <property type="nucleotide sequence ID" value="NC_029081.1"/>
</dbReference>
<dbReference type="Proteomes" id="UP000203782">
    <property type="component" value="Segment"/>
</dbReference>
<dbReference type="KEGG" id="vg:26795841"/>
<dbReference type="GO" id="GO:0006508">
    <property type="term" value="P:proteolysis"/>
    <property type="evidence" value="ECO:0007669"/>
    <property type="project" value="UniProtKB-KW"/>
</dbReference>
<keyword evidence="1" id="KW-0472">Membrane</keyword>
<feature type="transmembrane region" description="Helical" evidence="1">
    <location>
        <begin position="96"/>
        <end position="117"/>
    </location>
</feature>
<organism evidence="2 3">
    <name type="scientific">Pectobacterium phage Peat1</name>
    <dbReference type="NCBI Taxonomy" id="1654601"/>
    <lineage>
        <taxon>Viruses</taxon>
        <taxon>Duplodnaviria</taxon>
        <taxon>Heunggongvirae</taxon>
        <taxon>Uroviricota</taxon>
        <taxon>Caudoviricetes</taxon>
        <taxon>Autographivirales</taxon>
        <taxon>Autoscriptoviridae</taxon>
        <taxon>Corkvirinae</taxon>
        <taxon>Phimunavirus</taxon>
        <taxon>Phimunavirus peat1</taxon>
    </lineage>
</organism>
<evidence type="ECO:0000313" key="3">
    <source>
        <dbReference type="Proteomes" id="UP000203782"/>
    </source>
</evidence>
<dbReference type="EMBL" id="KR604693">
    <property type="protein sequence ID" value="AKN21211.1"/>
    <property type="molecule type" value="Genomic_DNA"/>
</dbReference>
<dbReference type="GO" id="GO:0008233">
    <property type="term" value="F:peptidase activity"/>
    <property type="evidence" value="ECO:0007669"/>
    <property type="project" value="UniProtKB-KW"/>
</dbReference>
<keyword evidence="2" id="KW-0378">Hydrolase</keyword>
<evidence type="ECO:0000256" key="1">
    <source>
        <dbReference type="SAM" id="Phobius"/>
    </source>
</evidence>
<protein>
    <submittedName>
        <fullName evidence="2">Serine protease</fullName>
    </submittedName>
</protein>
<dbReference type="GeneID" id="26795841"/>
<sequence length="129" mass="13282">MSRMLYVLLLCLSLGGCSATSALGTVASAISPNKPDITAQVGAENTKQGLGVNSKVDSSTTVKDVQGSVNASKQGQQVQAGLVQADSIKVTNGSPWALLGAFSIGMASVLGLVFWFVPSPLSRRKEDAK</sequence>
<dbReference type="PROSITE" id="PS51257">
    <property type="entry name" value="PROKAR_LIPOPROTEIN"/>
    <property type="match status" value="1"/>
</dbReference>
<keyword evidence="1" id="KW-1133">Transmembrane helix</keyword>
<evidence type="ECO:0000313" key="2">
    <source>
        <dbReference type="EMBL" id="AKN21211.1"/>
    </source>
</evidence>
<keyword evidence="3" id="KW-1185">Reference proteome</keyword>
<proteinExistence type="predicted"/>
<dbReference type="OrthoDB" id="17928at10239"/>
<keyword evidence="1" id="KW-0812">Transmembrane</keyword>
<accession>A0A0H3YEQ2</accession>
<name>A0A0H3YEQ2_9CAUD</name>
<reference evidence="2 3" key="1">
    <citation type="journal article" date="2015" name="Genome Announc.">
        <title>Complete Genome Sequence of Phytopathogenic Pectobacterium atrosepticum Bacteriophage Peat1.</title>
        <authorList>
            <person name="Kalischuk M."/>
            <person name="Hachey J."/>
            <person name="Kawchuk L."/>
        </authorList>
    </citation>
    <scope>NUCLEOTIDE SEQUENCE [LARGE SCALE GENOMIC DNA]</scope>
</reference>
<keyword evidence="2" id="KW-0645">Protease</keyword>